<name>A0A180GP33_PUCT1</name>
<sequence length="578" mass="63217">MSTQQSNTDPLIPLQDPEQLAREIRRRARLEATLAAPTAINIPSPNVSTDQNQPINPNTTSMNQLNQQGSSGNPSAPEEMSNNDLIQAILVLQQNTAKQLLAAQEAAQAAQAQARAELKVVQNQARADVKAALDAWSKNTIPKTESTPAPQLAPGRIDLQRFKISDGPYFKGPFQEVEAFLRWIQALQIFFATKSVTHADNKRLIVGGLILETNLLSFYLNEFAKYEGKSWEDFKEQMFEFSLPVEWKTALKRNIAQLKMTETKTFLEFSTRARMLQSLVNFDKHSINDYELAEAVTFGLPEVLQAKINDHQTLRSANFKYGKFESRTSGFYSNLLKSSALRLSRIASTNTASNKTVDTIWRLHAYMDSVGLCHFCKKHCGSAHRACPNPMDKSWLEIPASFVPPPKPADYTPPVAWASKNSGPAKTSPSAAGRRIGRPAGVAGLTNEAPDLDELSASCLARVDGHLDELAHDFENWHLTAVEDNMQAAAIAGDPDAIKTLAVSSATQDDEFIPETPQFDEASFLKACGAIAEGGRANSENVFAPTASETAFGPTDPGLASPQADLEAADFDAVNNNN</sequence>
<reference evidence="3 4" key="3">
    <citation type="journal article" date="2017" name="G3 (Bethesda)">
        <title>Comparative analysis highlights variable genome content of wheat rusts and divergence of the mating loci.</title>
        <authorList>
            <person name="Cuomo C.A."/>
            <person name="Bakkeren G."/>
            <person name="Khalil H.B."/>
            <person name="Panwar V."/>
            <person name="Joly D."/>
            <person name="Linning R."/>
            <person name="Sakthikumar S."/>
            <person name="Song X."/>
            <person name="Adiconis X."/>
            <person name="Fan L."/>
            <person name="Goldberg J.M."/>
            <person name="Levin J.Z."/>
            <person name="Young S."/>
            <person name="Zeng Q."/>
            <person name="Anikster Y."/>
            <person name="Bruce M."/>
            <person name="Wang M."/>
            <person name="Yin C."/>
            <person name="McCallum B."/>
            <person name="Szabo L.J."/>
            <person name="Hulbert S."/>
            <person name="Chen X."/>
            <person name="Fellers J.P."/>
        </authorList>
    </citation>
    <scope>NUCLEOTIDE SEQUENCE</scope>
    <source>
        <strain evidence="4">Isolate 1-1 / race 1 (BBBD)</strain>
        <strain evidence="3">isolate 1-1 / race 1 (BBBD)</strain>
    </source>
</reference>
<keyword evidence="4" id="KW-1185">Reference proteome</keyword>
<feature type="region of interest" description="Disordered" evidence="1">
    <location>
        <begin position="419"/>
        <end position="438"/>
    </location>
</feature>
<reference evidence="2" key="2">
    <citation type="submission" date="2016-05" db="EMBL/GenBank/DDBJ databases">
        <title>Comparative analysis highlights variable genome content of wheat rusts and divergence of the mating loci.</title>
        <authorList>
            <person name="Cuomo C.A."/>
            <person name="Bakkeren G."/>
            <person name="Szabo L."/>
            <person name="Khalil H."/>
            <person name="Joly D."/>
            <person name="Goldberg J."/>
            <person name="Young S."/>
            <person name="Zeng Q."/>
            <person name="Fellers J."/>
        </authorList>
    </citation>
    <scope>NUCLEOTIDE SEQUENCE [LARGE SCALE GENOMIC DNA]</scope>
    <source>
        <strain evidence="2">1-1 BBBD Race 1</strain>
    </source>
</reference>
<evidence type="ECO:0000313" key="2">
    <source>
        <dbReference type="EMBL" id="OAV94169.1"/>
    </source>
</evidence>
<reference evidence="2" key="1">
    <citation type="submission" date="2009-11" db="EMBL/GenBank/DDBJ databases">
        <authorList>
            <consortium name="The Broad Institute Genome Sequencing Platform"/>
            <person name="Ward D."/>
            <person name="Feldgarden M."/>
            <person name="Earl A."/>
            <person name="Young S.K."/>
            <person name="Zeng Q."/>
            <person name="Koehrsen M."/>
            <person name="Alvarado L."/>
            <person name="Berlin A."/>
            <person name="Bochicchio J."/>
            <person name="Borenstein D."/>
            <person name="Chapman S.B."/>
            <person name="Chen Z."/>
            <person name="Engels R."/>
            <person name="Freedman E."/>
            <person name="Gellesch M."/>
            <person name="Goldberg J."/>
            <person name="Griggs A."/>
            <person name="Gujja S."/>
            <person name="Heilman E."/>
            <person name="Heiman D."/>
            <person name="Hepburn T."/>
            <person name="Howarth C."/>
            <person name="Jen D."/>
            <person name="Larson L."/>
            <person name="Lewis B."/>
            <person name="Mehta T."/>
            <person name="Park D."/>
            <person name="Pearson M."/>
            <person name="Roberts A."/>
            <person name="Saif S."/>
            <person name="Shea T."/>
            <person name="Shenoy N."/>
            <person name="Sisk P."/>
            <person name="Stolte C."/>
            <person name="Sykes S."/>
            <person name="Thomson T."/>
            <person name="Walk T."/>
            <person name="White J."/>
            <person name="Yandava C."/>
            <person name="Izard J."/>
            <person name="Baranova O.V."/>
            <person name="Blanton J.M."/>
            <person name="Tanner A.C."/>
            <person name="Dewhirst F.E."/>
            <person name="Haas B."/>
            <person name="Nusbaum C."/>
            <person name="Birren B."/>
        </authorList>
    </citation>
    <scope>NUCLEOTIDE SEQUENCE [LARGE SCALE GENOMIC DNA]</scope>
    <source>
        <strain evidence="2">1-1 BBBD Race 1</strain>
    </source>
</reference>
<feature type="region of interest" description="Disordered" evidence="1">
    <location>
        <begin position="547"/>
        <end position="578"/>
    </location>
</feature>
<dbReference type="EnsemblFungi" id="PTTG_27041-t43_1">
    <property type="protein sequence ID" value="PTTG_27041-t43_1-p1"/>
    <property type="gene ID" value="PTTG_27041"/>
</dbReference>
<evidence type="ECO:0008006" key="5">
    <source>
        <dbReference type="Google" id="ProtNLM"/>
    </source>
</evidence>
<dbReference type="AlphaFoldDB" id="A0A180GP33"/>
<reference evidence="3" key="4">
    <citation type="submission" date="2025-05" db="UniProtKB">
        <authorList>
            <consortium name="EnsemblFungi"/>
        </authorList>
    </citation>
    <scope>IDENTIFICATION</scope>
    <source>
        <strain evidence="3">isolate 1-1 / race 1 (BBBD)</strain>
    </source>
</reference>
<feature type="region of interest" description="Disordered" evidence="1">
    <location>
        <begin position="41"/>
        <end position="80"/>
    </location>
</feature>
<accession>A0A180GP33</accession>
<protein>
    <recommendedName>
        <fullName evidence="5">Retrotransposon gag domain-containing protein</fullName>
    </recommendedName>
</protein>
<gene>
    <name evidence="2" type="ORF">PTTG_27041</name>
</gene>
<dbReference type="OrthoDB" id="10567412at2759"/>
<proteinExistence type="predicted"/>
<dbReference type="VEuPathDB" id="FungiDB:PTTG_27041"/>
<evidence type="ECO:0000313" key="4">
    <source>
        <dbReference type="Proteomes" id="UP000005240"/>
    </source>
</evidence>
<evidence type="ECO:0000313" key="3">
    <source>
        <dbReference type="EnsemblFungi" id="PTTG_27041-t43_1-p1"/>
    </source>
</evidence>
<dbReference type="EMBL" id="ADAS02000042">
    <property type="protein sequence ID" value="OAV94169.1"/>
    <property type="molecule type" value="Genomic_DNA"/>
</dbReference>
<feature type="compositionally biased region" description="Polar residues" evidence="1">
    <location>
        <begin position="419"/>
        <end position="430"/>
    </location>
</feature>
<organism evidence="2">
    <name type="scientific">Puccinia triticina (isolate 1-1 / race 1 (BBBD))</name>
    <name type="common">Brown leaf rust fungus</name>
    <dbReference type="NCBI Taxonomy" id="630390"/>
    <lineage>
        <taxon>Eukaryota</taxon>
        <taxon>Fungi</taxon>
        <taxon>Dikarya</taxon>
        <taxon>Basidiomycota</taxon>
        <taxon>Pucciniomycotina</taxon>
        <taxon>Pucciniomycetes</taxon>
        <taxon>Pucciniales</taxon>
        <taxon>Pucciniaceae</taxon>
        <taxon>Puccinia</taxon>
    </lineage>
</organism>
<dbReference type="Proteomes" id="UP000005240">
    <property type="component" value="Unassembled WGS sequence"/>
</dbReference>
<evidence type="ECO:0000256" key="1">
    <source>
        <dbReference type="SAM" id="MobiDB-lite"/>
    </source>
</evidence>